<protein>
    <submittedName>
        <fullName evidence="2">Transposase</fullName>
    </submittedName>
</protein>
<dbReference type="InterPro" id="IPR036515">
    <property type="entry name" value="Transposase_17_sf"/>
</dbReference>
<dbReference type="SUPFAM" id="SSF143422">
    <property type="entry name" value="Transposase IS200-like"/>
    <property type="match status" value="1"/>
</dbReference>
<dbReference type="SMART" id="SM01321">
    <property type="entry name" value="Y1_Tnp"/>
    <property type="match status" value="1"/>
</dbReference>
<dbReference type="Pfam" id="PF01797">
    <property type="entry name" value="Y1_Tnp"/>
    <property type="match status" value="1"/>
</dbReference>
<dbReference type="PANTHER" id="PTHR33360">
    <property type="entry name" value="TRANSPOSASE FOR INSERTION SEQUENCE ELEMENT IS200"/>
    <property type="match status" value="1"/>
</dbReference>
<comment type="caution">
    <text evidence="2">The sequence shown here is derived from an EMBL/GenBank/DDBJ whole genome shotgun (WGS) entry which is preliminary data.</text>
</comment>
<evidence type="ECO:0000259" key="1">
    <source>
        <dbReference type="SMART" id="SM01321"/>
    </source>
</evidence>
<feature type="domain" description="Transposase IS200-like" evidence="1">
    <location>
        <begin position="5"/>
        <end position="118"/>
    </location>
</feature>
<proteinExistence type="predicted"/>
<keyword evidence="3" id="KW-1185">Reference proteome</keyword>
<sequence length="149" mass="16555">MSQSVARNLIHLVFSTKYREPLITGDLYPAMFAYLIGAANGIDCPAIIAGGIADHVHILFALHKTVALCKAVEELKKQSSKWAKENGGPSNFYWQNGYGAFSVSPQNVPRVSAYIANQPQHHAEQPFQDEFRGLLHRAGEECDERAVWD</sequence>
<evidence type="ECO:0000313" key="3">
    <source>
        <dbReference type="Proteomes" id="UP000676565"/>
    </source>
</evidence>
<dbReference type="Proteomes" id="UP000676565">
    <property type="component" value="Unassembled WGS sequence"/>
</dbReference>
<name>A0ABS5BTE9_9BACT</name>
<evidence type="ECO:0000313" key="2">
    <source>
        <dbReference type="EMBL" id="MBP3956570.1"/>
    </source>
</evidence>
<dbReference type="Gene3D" id="3.30.70.1290">
    <property type="entry name" value="Transposase IS200-like"/>
    <property type="match status" value="1"/>
</dbReference>
<dbReference type="PANTHER" id="PTHR33360:SF2">
    <property type="entry name" value="TRANSPOSASE FOR INSERTION SEQUENCE ELEMENT IS200"/>
    <property type="match status" value="1"/>
</dbReference>
<dbReference type="InterPro" id="IPR002686">
    <property type="entry name" value="Transposase_17"/>
</dbReference>
<dbReference type="RefSeq" id="WP_210654816.1">
    <property type="nucleotide sequence ID" value="NZ_JAGKQQ010000001.1"/>
</dbReference>
<accession>A0ABS5BTE9</accession>
<organism evidence="2 3">
    <name type="scientific">Gemmata palustris</name>
    <dbReference type="NCBI Taxonomy" id="2822762"/>
    <lineage>
        <taxon>Bacteria</taxon>
        <taxon>Pseudomonadati</taxon>
        <taxon>Planctomycetota</taxon>
        <taxon>Planctomycetia</taxon>
        <taxon>Gemmatales</taxon>
        <taxon>Gemmataceae</taxon>
        <taxon>Gemmata</taxon>
    </lineage>
</organism>
<gene>
    <name evidence="2" type="ORF">J8F10_14920</name>
</gene>
<dbReference type="EMBL" id="JAGKQQ010000001">
    <property type="protein sequence ID" value="MBP3956570.1"/>
    <property type="molecule type" value="Genomic_DNA"/>
</dbReference>
<reference evidence="2 3" key="1">
    <citation type="submission" date="2021-04" db="EMBL/GenBank/DDBJ databases">
        <authorList>
            <person name="Ivanova A."/>
        </authorList>
    </citation>
    <scope>NUCLEOTIDE SEQUENCE [LARGE SCALE GENOMIC DNA]</scope>
    <source>
        <strain evidence="2 3">G18</strain>
    </source>
</reference>